<organism evidence="2 3">
    <name type="scientific">Agrococcus jejuensis</name>
    <dbReference type="NCBI Taxonomy" id="399736"/>
    <lineage>
        <taxon>Bacteria</taxon>
        <taxon>Bacillati</taxon>
        <taxon>Actinomycetota</taxon>
        <taxon>Actinomycetes</taxon>
        <taxon>Micrococcales</taxon>
        <taxon>Microbacteriaceae</taxon>
        <taxon>Agrococcus</taxon>
    </lineage>
</organism>
<evidence type="ECO:0000313" key="2">
    <source>
        <dbReference type="EMBL" id="SDH88214.1"/>
    </source>
</evidence>
<feature type="compositionally biased region" description="Acidic residues" evidence="1">
    <location>
        <begin position="19"/>
        <end position="41"/>
    </location>
</feature>
<evidence type="ECO:0000313" key="3">
    <source>
        <dbReference type="Proteomes" id="UP000198822"/>
    </source>
</evidence>
<feature type="region of interest" description="Disordered" evidence="1">
    <location>
        <begin position="1"/>
        <end position="47"/>
    </location>
</feature>
<sequence length="47" mass="4971">MSDTISGSIGDPTSSDPDFPTDPETAEPETPEGEEDVEPDEFQSPTS</sequence>
<reference evidence="3" key="1">
    <citation type="submission" date="2016-10" db="EMBL/GenBank/DDBJ databases">
        <authorList>
            <person name="Varghese N."/>
            <person name="Submissions S."/>
        </authorList>
    </citation>
    <scope>NUCLEOTIDE SEQUENCE [LARGE SCALE GENOMIC DNA]</scope>
    <source>
        <strain evidence="3">DSM 22002</strain>
    </source>
</reference>
<dbReference type="RefSeq" id="WP_157674845.1">
    <property type="nucleotide sequence ID" value="NZ_LT629695.1"/>
</dbReference>
<gene>
    <name evidence="2" type="ORF">SAMN04489720_2716</name>
</gene>
<accession>A0A1G8G1E1</accession>
<dbReference type="STRING" id="399736.SAMN04489720_2716"/>
<protein>
    <submittedName>
        <fullName evidence="2">Uncharacterized protein</fullName>
    </submittedName>
</protein>
<proteinExistence type="predicted"/>
<name>A0A1G8G1E1_9MICO</name>
<dbReference type="Proteomes" id="UP000198822">
    <property type="component" value="Chromosome I"/>
</dbReference>
<keyword evidence="3" id="KW-1185">Reference proteome</keyword>
<evidence type="ECO:0000256" key="1">
    <source>
        <dbReference type="SAM" id="MobiDB-lite"/>
    </source>
</evidence>
<dbReference type="EMBL" id="LT629695">
    <property type="protein sequence ID" value="SDH88214.1"/>
    <property type="molecule type" value="Genomic_DNA"/>
</dbReference>
<dbReference type="AlphaFoldDB" id="A0A1G8G1E1"/>